<evidence type="ECO:0000313" key="3">
    <source>
        <dbReference type="Proteomes" id="UP001501598"/>
    </source>
</evidence>
<keyword evidence="3" id="KW-1185">Reference proteome</keyword>
<feature type="region of interest" description="Disordered" evidence="1">
    <location>
        <begin position="1"/>
        <end position="23"/>
    </location>
</feature>
<dbReference type="InterPro" id="IPR036291">
    <property type="entry name" value="NAD(P)-bd_dom_sf"/>
</dbReference>
<comment type="caution">
    <text evidence="2">The sequence shown here is derived from an EMBL/GenBank/DDBJ whole genome shotgun (WGS) entry which is preliminary data.</text>
</comment>
<dbReference type="EMBL" id="BAABGT010000115">
    <property type="protein sequence ID" value="GAA4558805.1"/>
    <property type="molecule type" value="Genomic_DNA"/>
</dbReference>
<feature type="compositionally biased region" description="Basic and acidic residues" evidence="1">
    <location>
        <begin position="1"/>
        <end position="10"/>
    </location>
</feature>
<dbReference type="Gene3D" id="3.40.50.720">
    <property type="entry name" value="NAD(P)-binding Rossmann-like Domain"/>
    <property type="match status" value="1"/>
</dbReference>
<dbReference type="Proteomes" id="UP001501598">
    <property type="component" value="Unassembled WGS sequence"/>
</dbReference>
<dbReference type="Pfam" id="PF13561">
    <property type="entry name" value="adh_short_C2"/>
    <property type="match status" value="1"/>
</dbReference>
<dbReference type="InterPro" id="IPR002347">
    <property type="entry name" value="SDR_fam"/>
</dbReference>
<accession>A0ABP8S251</accession>
<evidence type="ECO:0000313" key="2">
    <source>
        <dbReference type="EMBL" id="GAA4558805.1"/>
    </source>
</evidence>
<evidence type="ECO:0000256" key="1">
    <source>
        <dbReference type="SAM" id="MobiDB-lite"/>
    </source>
</evidence>
<evidence type="ECO:0008006" key="4">
    <source>
        <dbReference type="Google" id="ProtNLM"/>
    </source>
</evidence>
<gene>
    <name evidence="2" type="ORF">GCM10023175_65650</name>
</gene>
<dbReference type="SUPFAM" id="SSF51735">
    <property type="entry name" value="NAD(P)-binding Rossmann-fold domains"/>
    <property type="match status" value="1"/>
</dbReference>
<name>A0ABP8S251_9PSEU</name>
<protein>
    <recommendedName>
        <fullName evidence="4">Enoyl-ACP reductase-like protein</fullName>
    </recommendedName>
</protein>
<proteinExistence type="predicted"/>
<sequence>MVADLSRTEETASWLATQPGGRLGRPEAIANAALFVVSDESDYIHAVVPPADGGLTGNL</sequence>
<organism evidence="2 3">
    <name type="scientific">Pseudonocardia xishanensis</name>
    <dbReference type="NCBI Taxonomy" id="630995"/>
    <lineage>
        <taxon>Bacteria</taxon>
        <taxon>Bacillati</taxon>
        <taxon>Actinomycetota</taxon>
        <taxon>Actinomycetes</taxon>
        <taxon>Pseudonocardiales</taxon>
        <taxon>Pseudonocardiaceae</taxon>
        <taxon>Pseudonocardia</taxon>
    </lineage>
</organism>
<reference evidence="3" key="1">
    <citation type="journal article" date="2019" name="Int. J. Syst. Evol. Microbiol.">
        <title>The Global Catalogue of Microorganisms (GCM) 10K type strain sequencing project: providing services to taxonomists for standard genome sequencing and annotation.</title>
        <authorList>
            <consortium name="The Broad Institute Genomics Platform"/>
            <consortium name="The Broad Institute Genome Sequencing Center for Infectious Disease"/>
            <person name="Wu L."/>
            <person name="Ma J."/>
        </authorList>
    </citation>
    <scope>NUCLEOTIDE SEQUENCE [LARGE SCALE GENOMIC DNA]</scope>
    <source>
        <strain evidence="3">JCM 17906</strain>
    </source>
</reference>